<organism evidence="1 2">
    <name type="scientific">Rhynchophorus ferrugineus</name>
    <name type="common">Red palm weevil</name>
    <name type="synonym">Curculio ferrugineus</name>
    <dbReference type="NCBI Taxonomy" id="354439"/>
    <lineage>
        <taxon>Eukaryota</taxon>
        <taxon>Metazoa</taxon>
        <taxon>Ecdysozoa</taxon>
        <taxon>Arthropoda</taxon>
        <taxon>Hexapoda</taxon>
        <taxon>Insecta</taxon>
        <taxon>Pterygota</taxon>
        <taxon>Neoptera</taxon>
        <taxon>Endopterygota</taxon>
        <taxon>Coleoptera</taxon>
        <taxon>Polyphaga</taxon>
        <taxon>Cucujiformia</taxon>
        <taxon>Curculionidae</taxon>
        <taxon>Dryophthorinae</taxon>
        <taxon>Rhynchophorus</taxon>
    </lineage>
</organism>
<name>A0A834M3A7_RHYFE</name>
<reference evidence="1" key="1">
    <citation type="submission" date="2020-08" db="EMBL/GenBank/DDBJ databases">
        <title>Genome sequencing and assembly of the red palm weevil Rhynchophorus ferrugineus.</title>
        <authorList>
            <person name="Dias G.B."/>
            <person name="Bergman C.M."/>
            <person name="Manee M."/>
        </authorList>
    </citation>
    <scope>NUCLEOTIDE SEQUENCE</scope>
    <source>
        <strain evidence="1">AA-2017</strain>
        <tissue evidence="1">Whole larva</tissue>
    </source>
</reference>
<dbReference type="EMBL" id="JAACXV010014270">
    <property type="protein sequence ID" value="KAF7269038.1"/>
    <property type="molecule type" value="Genomic_DNA"/>
</dbReference>
<dbReference type="Proteomes" id="UP000625711">
    <property type="component" value="Unassembled WGS sequence"/>
</dbReference>
<accession>A0A834M3A7</accession>
<sequence length="68" mass="7962">MACSGTPRKAKLIKYQSNPPYNPDLAPSVYHWLFKLKEYFSDQYFSEYSRVKEGKEEAKPFPQWIGGL</sequence>
<keyword evidence="2" id="KW-1185">Reference proteome</keyword>
<evidence type="ECO:0000313" key="1">
    <source>
        <dbReference type="EMBL" id="KAF7269038.1"/>
    </source>
</evidence>
<protein>
    <submittedName>
        <fullName evidence="1">Uncharacterized protein</fullName>
    </submittedName>
</protein>
<evidence type="ECO:0000313" key="2">
    <source>
        <dbReference type="Proteomes" id="UP000625711"/>
    </source>
</evidence>
<dbReference type="AlphaFoldDB" id="A0A834M3A7"/>
<gene>
    <name evidence="1" type="ORF">GWI33_017891</name>
</gene>
<proteinExistence type="predicted"/>
<comment type="caution">
    <text evidence="1">The sequence shown here is derived from an EMBL/GenBank/DDBJ whole genome shotgun (WGS) entry which is preliminary data.</text>
</comment>